<dbReference type="InterPro" id="IPR011050">
    <property type="entry name" value="Pectin_lyase_fold/virulence"/>
</dbReference>
<accession>A0ABV5VYF9</accession>
<dbReference type="Gene3D" id="2.160.20.10">
    <property type="entry name" value="Single-stranded right-handed beta-helix, Pectin lyase-like"/>
    <property type="match status" value="2"/>
</dbReference>
<dbReference type="InterPro" id="IPR024535">
    <property type="entry name" value="RHGA/B-epi-like_pectate_lyase"/>
</dbReference>
<feature type="region of interest" description="Disordered" evidence="1">
    <location>
        <begin position="1"/>
        <end position="25"/>
    </location>
</feature>
<evidence type="ECO:0000313" key="5">
    <source>
        <dbReference type="Proteomes" id="UP001589619"/>
    </source>
</evidence>
<dbReference type="Pfam" id="PF12708">
    <property type="entry name" value="Pect-lyase_RHGA_epim"/>
    <property type="match status" value="1"/>
</dbReference>
<proteinExistence type="predicted"/>
<evidence type="ECO:0000256" key="1">
    <source>
        <dbReference type="SAM" id="MobiDB-lite"/>
    </source>
</evidence>
<keyword evidence="5" id="KW-1185">Reference proteome</keyword>
<feature type="domain" description="Rhamnogalacturonase A/B/Epimerase-like pectate lyase" evidence="2">
    <location>
        <begin position="145"/>
        <end position="349"/>
    </location>
</feature>
<comment type="caution">
    <text evidence="4">The sequence shown here is derived from an EMBL/GenBank/DDBJ whole genome shotgun (WGS) entry which is preliminary data.</text>
</comment>
<dbReference type="PROSITE" id="PS51318">
    <property type="entry name" value="TAT"/>
    <property type="match status" value="1"/>
</dbReference>
<dbReference type="InterPro" id="IPR006626">
    <property type="entry name" value="PbH1"/>
</dbReference>
<feature type="compositionally biased region" description="Basic and acidic residues" evidence="1">
    <location>
        <begin position="1"/>
        <end position="20"/>
    </location>
</feature>
<gene>
    <name evidence="4" type="ORF">ACFFNY_17345</name>
</gene>
<name>A0ABV5VYF9_9BACL</name>
<dbReference type="Proteomes" id="UP001589619">
    <property type="component" value="Unassembled WGS sequence"/>
</dbReference>
<feature type="domain" description="Right handed beta helix" evidence="3">
    <location>
        <begin position="364"/>
        <end position="527"/>
    </location>
</feature>
<organism evidence="4 5">
    <name type="scientific">Paenibacillus hodogayensis</name>
    <dbReference type="NCBI Taxonomy" id="279208"/>
    <lineage>
        <taxon>Bacteria</taxon>
        <taxon>Bacillati</taxon>
        <taxon>Bacillota</taxon>
        <taxon>Bacilli</taxon>
        <taxon>Bacillales</taxon>
        <taxon>Paenibacillaceae</taxon>
        <taxon>Paenibacillus</taxon>
    </lineage>
</organism>
<dbReference type="RefSeq" id="WP_344901705.1">
    <property type="nucleotide sequence ID" value="NZ_BAAAYO010000001.1"/>
</dbReference>
<dbReference type="InterPro" id="IPR039448">
    <property type="entry name" value="Beta_helix"/>
</dbReference>
<protein>
    <submittedName>
        <fullName evidence="4">Glycosyl hydrolase family 28-related protein</fullName>
    </submittedName>
</protein>
<dbReference type="SMART" id="SM00710">
    <property type="entry name" value="PbH1"/>
    <property type="match status" value="8"/>
</dbReference>
<dbReference type="InterPro" id="IPR012334">
    <property type="entry name" value="Pectin_lyas_fold"/>
</dbReference>
<keyword evidence="4" id="KW-0378">Hydrolase</keyword>
<dbReference type="Pfam" id="PF13229">
    <property type="entry name" value="Beta_helix"/>
    <property type="match status" value="1"/>
</dbReference>
<dbReference type="SUPFAM" id="SSF51126">
    <property type="entry name" value="Pectin lyase-like"/>
    <property type="match status" value="2"/>
</dbReference>
<evidence type="ECO:0000259" key="2">
    <source>
        <dbReference type="Pfam" id="PF12708"/>
    </source>
</evidence>
<reference evidence="4 5" key="1">
    <citation type="submission" date="2024-09" db="EMBL/GenBank/DDBJ databases">
        <authorList>
            <person name="Sun Q."/>
            <person name="Mori K."/>
        </authorList>
    </citation>
    <scope>NUCLEOTIDE SEQUENCE [LARGE SCALE GENOMIC DNA]</scope>
    <source>
        <strain evidence="4 5">JCM 12520</strain>
    </source>
</reference>
<dbReference type="GO" id="GO:0016787">
    <property type="term" value="F:hydrolase activity"/>
    <property type="evidence" value="ECO:0007669"/>
    <property type="project" value="UniProtKB-KW"/>
</dbReference>
<evidence type="ECO:0000313" key="4">
    <source>
        <dbReference type="EMBL" id="MFB9753332.1"/>
    </source>
</evidence>
<dbReference type="InterPro" id="IPR006311">
    <property type="entry name" value="TAT_signal"/>
</dbReference>
<sequence length="591" mass="59865">MHTPEESAADRQDRGERNREGATAPLSRRKLLAAIGMAGAGMTAGALMNGAVGLAAPAGSVTGTVYGLAAGCDSCVVPATVAELRAMTAPAAGSVFYVTNPGQEGHYAYDPGDTVSPDNTGLVLVGTAGSRFKRLYDGPVHAGWFGAKGDGSTDDTAAIQAALNSLAGGGAVHLPSGTYIVSSALSIPYSKVKLMGSGSSTIVKAADSSNYETMIAASGLGGIEIADMVVDANQANRPGLTVRTVAILLASCTDSSVDRCVVQNTVGGGGIPGVGIALGGNSTRCKVTGCILKDCGVAGKASDGVYTSGLQNLIMNCIALNCTDTGFVIEKSSLSGIIGCTAKQCGAGAAITNASTQDVTGNFIDGLTIYDWSASNTGGIQIGTPNASPGALLNTRVSNVTMERVAGSGPSVYARQQGGKIIGLTLENIRINGAGTQGILFNASDIMIANCHIYNTTNAGIQSQGVCERVVIEGCYIYGGSFGIALNTGISGCHIVGNVMIGVTGQTNYGIYCFGTETNINCIMNTIENVALRKIGYDPGTTPNVFSTLNAGISTNGTVTASTLGVVARKFPIFDKDGNSIGFIPIYSTIT</sequence>
<evidence type="ECO:0000259" key="3">
    <source>
        <dbReference type="Pfam" id="PF13229"/>
    </source>
</evidence>
<dbReference type="EMBL" id="JBHMAG010000012">
    <property type="protein sequence ID" value="MFB9753332.1"/>
    <property type="molecule type" value="Genomic_DNA"/>
</dbReference>